<evidence type="ECO:0000259" key="5">
    <source>
        <dbReference type="PROSITE" id="PS50977"/>
    </source>
</evidence>
<protein>
    <submittedName>
        <fullName evidence="6">TetR/AcrR family transcriptional regulator</fullName>
    </submittedName>
</protein>
<feature type="DNA-binding region" description="H-T-H motif" evidence="4">
    <location>
        <begin position="29"/>
        <end position="48"/>
    </location>
</feature>
<dbReference type="InterPro" id="IPR011075">
    <property type="entry name" value="TetR_C"/>
</dbReference>
<dbReference type="PANTHER" id="PTHR47506">
    <property type="entry name" value="TRANSCRIPTIONAL REGULATORY PROTEIN"/>
    <property type="match status" value="1"/>
</dbReference>
<organism evidence="6 7">
    <name type="scientific">Paracoccus aurantius</name>
    <dbReference type="NCBI Taxonomy" id="3073814"/>
    <lineage>
        <taxon>Bacteria</taxon>
        <taxon>Pseudomonadati</taxon>
        <taxon>Pseudomonadota</taxon>
        <taxon>Alphaproteobacteria</taxon>
        <taxon>Rhodobacterales</taxon>
        <taxon>Paracoccaceae</taxon>
        <taxon>Paracoccus</taxon>
    </lineage>
</organism>
<feature type="domain" description="HTH tetR-type" evidence="5">
    <location>
        <begin position="6"/>
        <end position="66"/>
    </location>
</feature>
<dbReference type="Gene3D" id="1.10.10.60">
    <property type="entry name" value="Homeodomain-like"/>
    <property type="match status" value="1"/>
</dbReference>
<dbReference type="EMBL" id="JAVQLW010000002">
    <property type="protein sequence ID" value="MDS9468826.1"/>
    <property type="molecule type" value="Genomic_DNA"/>
</dbReference>
<dbReference type="Pfam" id="PF00440">
    <property type="entry name" value="TetR_N"/>
    <property type="match status" value="1"/>
</dbReference>
<dbReference type="SUPFAM" id="SSF48498">
    <property type="entry name" value="Tetracyclin repressor-like, C-terminal domain"/>
    <property type="match status" value="1"/>
</dbReference>
<sequence length="208" mass="22847">MSRPTRYEREAALAAAMRLFWSKGYHATSLKDLESALDMKPGSIYGAFVSKENLCLLTLERYFESSLARFQSHMDKASSPLVGLADHLRGFARLGQDDDARQICMVTKTLIDTKTTAPEISARAKDYLGQFRAAFAQGFERAKAMGELPPDADSARLARRLQAHVAALRLELHLGTDPAEVSALAEDLAQAIEALRPTPVPPAEQDSQ</sequence>
<evidence type="ECO:0000256" key="4">
    <source>
        <dbReference type="PROSITE-ProRule" id="PRU00335"/>
    </source>
</evidence>
<dbReference type="Gene3D" id="1.10.357.10">
    <property type="entry name" value="Tetracycline Repressor, domain 2"/>
    <property type="match status" value="1"/>
</dbReference>
<dbReference type="InterPro" id="IPR036271">
    <property type="entry name" value="Tet_transcr_reg_TetR-rel_C_sf"/>
</dbReference>
<gene>
    <name evidence="6" type="ORF">RGQ15_14770</name>
</gene>
<evidence type="ECO:0000313" key="6">
    <source>
        <dbReference type="EMBL" id="MDS9468826.1"/>
    </source>
</evidence>
<reference evidence="7" key="1">
    <citation type="submission" date="2023-07" db="EMBL/GenBank/DDBJ databases">
        <title>Paracoccus sp. MBLB3053 whole genome sequence.</title>
        <authorList>
            <person name="Hwang C.Y."/>
            <person name="Cho E.-S."/>
            <person name="Seo M.-J."/>
        </authorList>
    </citation>
    <scope>NUCLEOTIDE SEQUENCE [LARGE SCALE GENOMIC DNA]</scope>
    <source>
        <strain evidence="7">MBLB3053</strain>
    </source>
</reference>
<name>A0ABU2HUU3_9RHOB</name>
<evidence type="ECO:0000256" key="3">
    <source>
        <dbReference type="ARBA" id="ARBA00023163"/>
    </source>
</evidence>
<evidence type="ECO:0000256" key="1">
    <source>
        <dbReference type="ARBA" id="ARBA00023015"/>
    </source>
</evidence>
<keyword evidence="2 4" id="KW-0238">DNA-binding</keyword>
<comment type="caution">
    <text evidence="6">The sequence shown here is derived from an EMBL/GenBank/DDBJ whole genome shotgun (WGS) entry which is preliminary data.</text>
</comment>
<dbReference type="Proteomes" id="UP001269144">
    <property type="component" value="Unassembled WGS sequence"/>
</dbReference>
<evidence type="ECO:0000256" key="2">
    <source>
        <dbReference type="ARBA" id="ARBA00023125"/>
    </source>
</evidence>
<proteinExistence type="predicted"/>
<dbReference type="RefSeq" id="WP_311161251.1">
    <property type="nucleotide sequence ID" value="NZ_JAVQLW010000002.1"/>
</dbReference>
<dbReference type="PANTHER" id="PTHR47506:SF10">
    <property type="entry name" value="TRANSCRIPTIONAL REGULATORY PROTEIN"/>
    <property type="match status" value="1"/>
</dbReference>
<dbReference type="InterPro" id="IPR009057">
    <property type="entry name" value="Homeodomain-like_sf"/>
</dbReference>
<dbReference type="Pfam" id="PF16925">
    <property type="entry name" value="TetR_C_13"/>
    <property type="match status" value="1"/>
</dbReference>
<dbReference type="InterPro" id="IPR001647">
    <property type="entry name" value="HTH_TetR"/>
</dbReference>
<dbReference type="SUPFAM" id="SSF46689">
    <property type="entry name" value="Homeodomain-like"/>
    <property type="match status" value="1"/>
</dbReference>
<dbReference type="PROSITE" id="PS50977">
    <property type="entry name" value="HTH_TETR_2"/>
    <property type="match status" value="1"/>
</dbReference>
<evidence type="ECO:0000313" key="7">
    <source>
        <dbReference type="Proteomes" id="UP001269144"/>
    </source>
</evidence>
<keyword evidence="3" id="KW-0804">Transcription</keyword>
<keyword evidence="1" id="KW-0805">Transcription regulation</keyword>
<accession>A0ABU2HUU3</accession>
<keyword evidence="7" id="KW-1185">Reference proteome</keyword>